<proteinExistence type="predicted"/>
<dbReference type="Proteomes" id="UP001239445">
    <property type="component" value="Unassembled WGS sequence"/>
</dbReference>
<feature type="compositionally biased region" description="Basic residues" evidence="1">
    <location>
        <begin position="679"/>
        <end position="691"/>
    </location>
</feature>
<feature type="compositionally biased region" description="Polar residues" evidence="1">
    <location>
        <begin position="377"/>
        <end position="393"/>
    </location>
</feature>
<feature type="region of interest" description="Disordered" evidence="1">
    <location>
        <begin position="583"/>
        <end position="614"/>
    </location>
</feature>
<feature type="compositionally biased region" description="Polar residues" evidence="1">
    <location>
        <begin position="125"/>
        <end position="141"/>
    </location>
</feature>
<feature type="compositionally biased region" description="Basic and acidic residues" evidence="1">
    <location>
        <begin position="583"/>
        <end position="601"/>
    </location>
</feature>
<feature type="compositionally biased region" description="Gly residues" evidence="1">
    <location>
        <begin position="267"/>
        <end position="276"/>
    </location>
</feature>
<comment type="caution">
    <text evidence="2">The sequence shown here is derived from an EMBL/GenBank/DDBJ whole genome shotgun (WGS) entry which is preliminary data.</text>
</comment>
<gene>
    <name evidence="2" type="ORF">QBC47DRAFT_358312</name>
</gene>
<name>A0AAJ0BJT9_9PEZI</name>
<feature type="region of interest" description="Disordered" evidence="1">
    <location>
        <begin position="115"/>
        <end position="149"/>
    </location>
</feature>
<sequence length="691" mass="74350">MTGESETCQVGVAAKNVIRKTVQSPSRSLAQVDRLSYASQSVTLPAGVSQDPGPVRTFSPRQLWDEKPYRLAHKPLSNQHFLVVFSEEMLHRGQDTSGTAHAAAVGVQRPAVAQVPSTAAEKSRQPTYTTVGSIYNPNASAPLQPPTRRPRARRYQPVLQLPPQEHHLLSGQLVPVFPMRDKLSPEPLTASPGVPEYSPLQQNYDRAISPLAEQEKAAWERRVAMAAPSMRSGNMPAPPGLSRSIQSPGSGYLSPPPALDYSSPSPGIGGPVGDGGNRSRMPVGDGDSVASEDTLASKITVKGLTNLASYPNPMQRAAQNALAKARAANHAASRAATPSLSLGADSGRDRMTGPGSTAMGIPQPLTAGPPGQRHFRPTTSDATLRAVNTNNENAPPHAFQRMDDVPPSPFSREPFAYPSSHSQRPFPGVEPSGQANIMDRFGQGRQTPQMAEAFNFSHSSTFQMARESPGWSTTDAATPNGKVEEKGKGALPGPTNEARQGSTNVALQSLTTSRDVVVTGSSDMAAKSQPTPAQAAEEALTDRAAWLDQWFYGGTHRLDKDVGTVVREHENRCLKNKFGVIGDGRDLPRQDVDTGTKDNAKRQPRVPSMEETKATPDHVHAEPLVVMLLETLLRHKENSIGVSQPGFPRRYVPADPAWIDNSPGGNNSFFDQPADEQSKKKKLPKKARRGY</sequence>
<organism evidence="2 3">
    <name type="scientific">Echria macrotheca</name>
    <dbReference type="NCBI Taxonomy" id="438768"/>
    <lineage>
        <taxon>Eukaryota</taxon>
        <taxon>Fungi</taxon>
        <taxon>Dikarya</taxon>
        <taxon>Ascomycota</taxon>
        <taxon>Pezizomycotina</taxon>
        <taxon>Sordariomycetes</taxon>
        <taxon>Sordariomycetidae</taxon>
        <taxon>Sordariales</taxon>
        <taxon>Schizotheciaceae</taxon>
        <taxon>Echria</taxon>
    </lineage>
</organism>
<evidence type="ECO:0000313" key="3">
    <source>
        <dbReference type="Proteomes" id="UP001239445"/>
    </source>
</evidence>
<reference evidence="2" key="1">
    <citation type="submission" date="2023-06" db="EMBL/GenBank/DDBJ databases">
        <title>Genome-scale phylogeny and comparative genomics of the fungal order Sordariales.</title>
        <authorList>
            <consortium name="Lawrence Berkeley National Laboratory"/>
            <person name="Hensen N."/>
            <person name="Bonometti L."/>
            <person name="Westerberg I."/>
            <person name="Brannstrom I.O."/>
            <person name="Guillou S."/>
            <person name="Cros-Aarteil S."/>
            <person name="Calhoun S."/>
            <person name="Haridas S."/>
            <person name="Kuo A."/>
            <person name="Mondo S."/>
            <person name="Pangilinan J."/>
            <person name="Riley R."/>
            <person name="Labutti K."/>
            <person name="Andreopoulos B."/>
            <person name="Lipzen A."/>
            <person name="Chen C."/>
            <person name="Yanf M."/>
            <person name="Daum C."/>
            <person name="Ng V."/>
            <person name="Clum A."/>
            <person name="Steindorff A."/>
            <person name="Ohm R."/>
            <person name="Martin F."/>
            <person name="Silar P."/>
            <person name="Natvig D."/>
            <person name="Lalanne C."/>
            <person name="Gautier V."/>
            <person name="Ament-Velasquez S.L."/>
            <person name="Kruys A."/>
            <person name="Hutchinson M.I."/>
            <person name="Powell A.J."/>
            <person name="Barry K."/>
            <person name="Miller A.N."/>
            <person name="Grigoriev I.V."/>
            <person name="Debuchy R."/>
            <person name="Gladieux P."/>
            <person name="Thoren M.H."/>
            <person name="Johannesson H."/>
        </authorList>
    </citation>
    <scope>NUCLEOTIDE SEQUENCE</scope>
    <source>
        <strain evidence="2">PSN4</strain>
    </source>
</reference>
<evidence type="ECO:0000313" key="2">
    <source>
        <dbReference type="EMBL" id="KAK1758464.1"/>
    </source>
</evidence>
<dbReference type="EMBL" id="MU839829">
    <property type="protein sequence ID" value="KAK1758464.1"/>
    <property type="molecule type" value="Genomic_DNA"/>
</dbReference>
<protein>
    <submittedName>
        <fullName evidence="2">Uncharacterized protein</fullName>
    </submittedName>
</protein>
<accession>A0AAJ0BJT9</accession>
<keyword evidence="3" id="KW-1185">Reference proteome</keyword>
<feature type="region of interest" description="Disordered" evidence="1">
    <location>
        <begin position="654"/>
        <end position="691"/>
    </location>
</feature>
<feature type="region of interest" description="Disordered" evidence="1">
    <location>
        <begin position="469"/>
        <end position="501"/>
    </location>
</feature>
<dbReference type="AlphaFoldDB" id="A0AAJ0BJT9"/>
<evidence type="ECO:0000256" key="1">
    <source>
        <dbReference type="SAM" id="MobiDB-lite"/>
    </source>
</evidence>
<feature type="region of interest" description="Disordered" evidence="1">
    <location>
        <begin position="329"/>
        <end position="439"/>
    </location>
</feature>
<feature type="region of interest" description="Disordered" evidence="1">
    <location>
        <begin position="229"/>
        <end position="290"/>
    </location>
</feature>